<evidence type="ECO:0000259" key="7">
    <source>
        <dbReference type="PROSITE" id="PS51201"/>
    </source>
</evidence>
<dbReference type="InterPro" id="IPR006037">
    <property type="entry name" value="RCK_C"/>
</dbReference>
<keyword evidence="5" id="KW-0520">NAD</keyword>
<dbReference type="EMBL" id="BAABRO010000019">
    <property type="protein sequence ID" value="GAA5510135.1"/>
    <property type="molecule type" value="Genomic_DNA"/>
</dbReference>
<reference evidence="9 10" key="1">
    <citation type="submission" date="2024-02" db="EMBL/GenBank/DDBJ databases">
        <title>Rhodopirellula caenicola NBRC 110016.</title>
        <authorList>
            <person name="Ichikawa N."/>
            <person name="Katano-Makiyama Y."/>
            <person name="Hidaka K."/>
        </authorList>
    </citation>
    <scope>NUCLEOTIDE SEQUENCE [LARGE SCALE GENOMIC DNA]</scope>
    <source>
        <strain evidence="9 10">NBRC 110016</strain>
    </source>
</reference>
<evidence type="ECO:0000256" key="1">
    <source>
        <dbReference type="ARBA" id="ARBA00017378"/>
    </source>
</evidence>
<evidence type="ECO:0000256" key="5">
    <source>
        <dbReference type="ARBA" id="ARBA00023027"/>
    </source>
</evidence>
<evidence type="ECO:0000256" key="6">
    <source>
        <dbReference type="ARBA" id="ARBA00023065"/>
    </source>
</evidence>
<dbReference type="SUPFAM" id="SSF116726">
    <property type="entry name" value="TrkA C-terminal domain-like"/>
    <property type="match status" value="2"/>
</dbReference>
<accession>A0ABP9VYD0</accession>
<dbReference type="PANTHER" id="PTHR43833">
    <property type="entry name" value="POTASSIUM CHANNEL PROTEIN 2-RELATED-RELATED"/>
    <property type="match status" value="1"/>
</dbReference>
<dbReference type="PROSITE" id="PS51201">
    <property type="entry name" value="RCK_N"/>
    <property type="match status" value="2"/>
</dbReference>
<keyword evidence="6" id="KW-0406">Ion transport</keyword>
<dbReference type="PROSITE" id="PS51202">
    <property type="entry name" value="RCK_C"/>
    <property type="match status" value="2"/>
</dbReference>
<evidence type="ECO:0000259" key="8">
    <source>
        <dbReference type="PROSITE" id="PS51202"/>
    </source>
</evidence>
<proteinExistence type="predicted"/>
<dbReference type="Proteomes" id="UP001416858">
    <property type="component" value="Unassembled WGS sequence"/>
</dbReference>
<feature type="domain" description="RCK N-terminal" evidence="7">
    <location>
        <begin position="251"/>
        <end position="368"/>
    </location>
</feature>
<dbReference type="InterPro" id="IPR036721">
    <property type="entry name" value="RCK_C_sf"/>
</dbReference>
<dbReference type="Gene3D" id="3.40.50.720">
    <property type="entry name" value="NAD(P)-binding Rossmann-like Domain"/>
    <property type="match status" value="2"/>
</dbReference>
<keyword evidence="3" id="KW-0633">Potassium transport</keyword>
<keyword evidence="2" id="KW-0813">Transport</keyword>
<name>A0ABP9VYD0_9BACT</name>
<organism evidence="9 10">
    <name type="scientific">Novipirellula caenicola</name>
    <dbReference type="NCBI Taxonomy" id="1536901"/>
    <lineage>
        <taxon>Bacteria</taxon>
        <taxon>Pseudomonadati</taxon>
        <taxon>Planctomycetota</taxon>
        <taxon>Planctomycetia</taxon>
        <taxon>Pirellulales</taxon>
        <taxon>Pirellulaceae</taxon>
        <taxon>Novipirellula</taxon>
    </lineage>
</organism>
<dbReference type="Pfam" id="PF02080">
    <property type="entry name" value="TrkA_C"/>
    <property type="match status" value="2"/>
</dbReference>
<gene>
    <name evidence="9" type="primary">trkA</name>
    <name evidence="9" type="ORF">Rcae01_05641</name>
</gene>
<protein>
    <recommendedName>
        <fullName evidence="1">Trk system potassium uptake protein TrkA</fullName>
    </recommendedName>
</protein>
<evidence type="ECO:0000256" key="3">
    <source>
        <dbReference type="ARBA" id="ARBA00022538"/>
    </source>
</evidence>
<dbReference type="Pfam" id="PF02254">
    <property type="entry name" value="TrkA_N"/>
    <property type="match status" value="2"/>
</dbReference>
<comment type="caution">
    <text evidence="9">The sequence shown here is derived from an EMBL/GenBank/DDBJ whole genome shotgun (WGS) entry which is preliminary data.</text>
</comment>
<dbReference type="PANTHER" id="PTHR43833:SF5">
    <property type="entry name" value="TRK SYSTEM POTASSIUM UPTAKE PROTEIN TRKA"/>
    <property type="match status" value="1"/>
</dbReference>
<sequence length="479" mass="51908">MDLWIYGFHFRGPLPFELDDLVRVLTLGAGTVGRWIADILCRRRHSVTVVDNDPANVRRINSELDVRAIQGNASQSTVLFQADVCSADIVLAVTGDDEVNIVAASMAKALGARRSIARVYAPAFGDLSTFDYQRHFNIDSILSLEQLTAFELTRAIRNPDAIPLEHFARGQLEVYEMQITNNASAAGTRLRELKIPGNVRVGSIAREGRMWIASGEDELKSGDRVSLIGMPDAVTKARGTFGAEAEERRSRKRVMIAGGGETGFHLAGSLSPHDYRIVLLERDIDRCDHLSKTLPDVTVINANANRRSILEDEGAGTVDYFVACTGNDESNIMAGVEARELGASRVMCVVGRPDYANVVAKLGIDRAVSERDVLARQILGFLNEGAIISQSRLPSGEIGVYELEVVEGTRVTSATLADLPLAGRCLIAAIQRDGFVRVPRADDQLKPGDIVVALVDQASAEESLGLFNAPTRGKANSPS</sequence>
<dbReference type="InterPro" id="IPR050721">
    <property type="entry name" value="Trk_Ktr_HKT_K-transport"/>
</dbReference>
<evidence type="ECO:0000256" key="4">
    <source>
        <dbReference type="ARBA" id="ARBA00022958"/>
    </source>
</evidence>
<keyword evidence="4" id="KW-0630">Potassium</keyword>
<dbReference type="InterPro" id="IPR003148">
    <property type="entry name" value="RCK_N"/>
</dbReference>
<dbReference type="PRINTS" id="PR00335">
    <property type="entry name" value="KUPTAKETRKA"/>
</dbReference>
<dbReference type="InterPro" id="IPR036291">
    <property type="entry name" value="NAD(P)-bd_dom_sf"/>
</dbReference>
<feature type="domain" description="RCK C-terminal" evidence="8">
    <location>
        <begin position="388"/>
        <end position="470"/>
    </location>
</feature>
<feature type="domain" description="RCK N-terminal" evidence="7">
    <location>
        <begin position="21"/>
        <end position="142"/>
    </location>
</feature>
<dbReference type="NCBIfam" id="NF007039">
    <property type="entry name" value="PRK09496.3-2"/>
    <property type="match status" value="1"/>
</dbReference>
<evidence type="ECO:0000313" key="9">
    <source>
        <dbReference type="EMBL" id="GAA5510135.1"/>
    </source>
</evidence>
<keyword evidence="10" id="KW-1185">Reference proteome</keyword>
<evidence type="ECO:0000256" key="2">
    <source>
        <dbReference type="ARBA" id="ARBA00022448"/>
    </source>
</evidence>
<dbReference type="InterPro" id="IPR006036">
    <property type="entry name" value="K_uptake_TrkA"/>
</dbReference>
<evidence type="ECO:0000313" key="10">
    <source>
        <dbReference type="Proteomes" id="UP001416858"/>
    </source>
</evidence>
<dbReference type="SUPFAM" id="SSF51735">
    <property type="entry name" value="NAD(P)-binding Rossmann-fold domains"/>
    <property type="match status" value="2"/>
</dbReference>
<feature type="domain" description="RCK C-terminal" evidence="8">
    <location>
        <begin position="162"/>
        <end position="243"/>
    </location>
</feature>
<dbReference type="Gene3D" id="3.30.70.1450">
    <property type="entry name" value="Regulator of K+ conductance, C-terminal domain"/>
    <property type="match status" value="2"/>
</dbReference>